<dbReference type="NCBIfam" id="TIGR00040">
    <property type="entry name" value="yfcE"/>
    <property type="match status" value="1"/>
</dbReference>
<comment type="caution">
    <text evidence="4">The sequence shown here is derived from an EMBL/GenBank/DDBJ whole genome shotgun (WGS) entry which is preliminary data.</text>
</comment>
<dbReference type="GO" id="GO:0016787">
    <property type="term" value="F:hydrolase activity"/>
    <property type="evidence" value="ECO:0007669"/>
    <property type="project" value="UniProtKB-UniRule"/>
</dbReference>
<dbReference type="InterPro" id="IPR029052">
    <property type="entry name" value="Metallo-depent_PP-like"/>
</dbReference>
<comment type="cofactor">
    <cofactor evidence="2">
        <name>a divalent metal cation</name>
        <dbReference type="ChEBI" id="CHEBI:60240"/>
    </cofactor>
</comment>
<dbReference type="Proteomes" id="UP000261032">
    <property type="component" value="Unassembled WGS sequence"/>
</dbReference>
<sequence length="179" mass="20749">MQVLVISDTHLQNELFQKINQTYPKMDYYLHCGDSSLKKDDFLLNKYYTVKGNHDDEDFPVNIILEIGKYRCLITHGNAYDIYYGNDKIKQYMIANNIDICFHGHTHVPAYTKIGNRYIINPGSVMINRGSYGFGTFAIVEIGDTIKVNYYNSETFEECSKMVLDDGKIVLEEFKQILK</sequence>
<dbReference type="RefSeq" id="WP_117581876.1">
    <property type="nucleotide sequence ID" value="NZ_BAABXX010000001.1"/>
</dbReference>
<comment type="similarity">
    <text evidence="1 2">Belongs to the metallophosphoesterase superfamily. YfcE family.</text>
</comment>
<dbReference type="AlphaFoldDB" id="A0A3E3EAZ4"/>
<dbReference type="PANTHER" id="PTHR11124">
    <property type="entry name" value="VACUOLAR SORTING PROTEIN VPS29"/>
    <property type="match status" value="1"/>
</dbReference>
<dbReference type="InterPro" id="IPR000979">
    <property type="entry name" value="Phosphodiesterase_MJ0936/Vps29"/>
</dbReference>
<dbReference type="SUPFAM" id="SSF56300">
    <property type="entry name" value="Metallo-dependent phosphatases"/>
    <property type="match status" value="1"/>
</dbReference>
<evidence type="ECO:0000256" key="1">
    <source>
        <dbReference type="ARBA" id="ARBA00008950"/>
    </source>
</evidence>
<accession>A0A3E3EAZ4</accession>
<dbReference type="EMBL" id="QUSL01000021">
    <property type="protein sequence ID" value="RGD83717.1"/>
    <property type="molecule type" value="Genomic_DNA"/>
</dbReference>
<keyword evidence="2" id="KW-0479">Metal-binding</keyword>
<evidence type="ECO:0000313" key="4">
    <source>
        <dbReference type="EMBL" id="RGD83717.1"/>
    </source>
</evidence>
<evidence type="ECO:0000259" key="3">
    <source>
        <dbReference type="Pfam" id="PF12850"/>
    </source>
</evidence>
<gene>
    <name evidence="4" type="ORF">DXB93_12455</name>
</gene>
<name>A0A3E3EAZ4_9FIRM</name>
<dbReference type="GO" id="GO:0046872">
    <property type="term" value="F:metal ion binding"/>
    <property type="evidence" value="ECO:0007669"/>
    <property type="project" value="UniProtKB-KW"/>
</dbReference>
<dbReference type="Gene3D" id="3.60.21.10">
    <property type="match status" value="1"/>
</dbReference>
<dbReference type="InterPro" id="IPR024654">
    <property type="entry name" value="Calcineurin-like_PHP_lpxH"/>
</dbReference>
<evidence type="ECO:0000313" key="5">
    <source>
        <dbReference type="Proteomes" id="UP000261032"/>
    </source>
</evidence>
<protein>
    <recommendedName>
        <fullName evidence="2">Phosphoesterase</fullName>
        <ecNumber evidence="2">3.1.4.-</ecNumber>
    </recommendedName>
</protein>
<feature type="domain" description="Calcineurin-like phosphoesterase" evidence="3">
    <location>
        <begin position="1"/>
        <end position="143"/>
    </location>
</feature>
<dbReference type="EC" id="3.1.4.-" evidence="2"/>
<organism evidence="4 5">
    <name type="scientific">Thomasclavelia ramosa</name>
    <dbReference type="NCBI Taxonomy" id="1547"/>
    <lineage>
        <taxon>Bacteria</taxon>
        <taxon>Bacillati</taxon>
        <taxon>Bacillota</taxon>
        <taxon>Erysipelotrichia</taxon>
        <taxon>Erysipelotrichales</taxon>
        <taxon>Coprobacillaceae</taxon>
        <taxon>Thomasclavelia</taxon>
    </lineage>
</organism>
<evidence type="ECO:0000256" key="2">
    <source>
        <dbReference type="RuleBase" id="RU362039"/>
    </source>
</evidence>
<proteinExistence type="inferred from homology"/>
<reference evidence="4 5" key="1">
    <citation type="submission" date="2018-08" db="EMBL/GenBank/DDBJ databases">
        <title>A genome reference for cultivated species of the human gut microbiota.</title>
        <authorList>
            <person name="Zou Y."/>
            <person name="Xue W."/>
            <person name="Luo G."/>
        </authorList>
    </citation>
    <scope>NUCLEOTIDE SEQUENCE [LARGE SCALE GENOMIC DNA]</scope>
    <source>
        <strain evidence="4 5">OM06-4</strain>
    </source>
</reference>
<dbReference type="Pfam" id="PF12850">
    <property type="entry name" value="Metallophos_2"/>
    <property type="match status" value="1"/>
</dbReference>